<keyword evidence="3" id="KW-1185">Reference proteome</keyword>
<dbReference type="OrthoDB" id="5386209at2"/>
<sequence>MQVKAIGLKVGCLFLIVVGLLLFIALTFSHILIPLVPIIVGVLVLYTTKTQRKLIKTVPTPIYQITEGWVKIVGTVSASKTFVTPYFKQECIAYNYRKADISYDSEDNTERENSAIIEEEFQDFYLTNATGKIKVIVNRLNLALLPAKTDTKHSIKYAVDDIRYTERTLKNGDLISVLGYAVKNSNYGYELTEQDKKILVIATPNIEDKTIKSFRIFKHLTPYLILMYLAVNYFMFFAPVKQHVEKSTAFVLFTFFGMPILGVILGAVGTKFTGFSKDFISGIGGICFIVSLLSFPLLCLLFIANTEFYIIKRVWASIFACTSMAFIITYRKIEGTFDKE</sequence>
<name>A0A4V2MMY3_9SPHI</name>
<comment type="caution">
    <text evidence="2">The sequence shown here is derived from an EMBL/GenBank/DDBJ whole genome shotgun (WGS) entry which is preliminary data.</text>
</comment>
<reference evidence="2 3" key="1">
    <citation type="submission" date="2019-02" db="EMBL/GenBank/DDBJ databases">
        <title>Pedobacter sp. RP-3-11 sp. nov., isolated from Arctic soil.</title>
        <authorList>
            <person name="Dahal R.H."/>
        </authorList>
    </citation>
    <scope>NUCLEOTIDE SEQUENCE [LARGE SCALE GENOMIC DNA]</scope>
    <source>
        <strain evidence="2 3">RP-3-11</strain>
    </source>
</reference>
<dbReference type="AlphaFoldDB" id="A0A4V2MMY3"/>
<feature type="transmembrane region" description="Helical" evidence="1">
    <location>
        <begin position="310"/>
        <end position="330"/>
    </location>
</feature>
<gene>
    <name evidence="2" type="ORF">EZ449_09190</name>
</gene>
<proteinExistence type="predicted"/>
<evidence type="ECO:0000256" key="1">
    <source>
        <dbReference type="SAM" id="Phobius"/>
    </source>
</evidence>
<feature type="transmembrane region" description="Helical" evidence="1">
    <location>
        <begin position="280"/>
        <end position="304"/>
    </location>
</feature>
<feature type="transmembrane region" description="Helical" evidence="1">
    <location>
        <begin position="250"/>
        <end position="268"/>
    </location>
</feature>
<evidence type="ECO:0000313" key="2">
    <source>
        <dbReference type="EMBL" id="TCD10511.1"/>
    </source>
</evidence>
<accession>A0A4V2MMY3</accession>
<keyword evidence="1" id="KW-1133">Transmembrane helix</keyword>
<dbReference type="EMBL" id="SJSN01000006">
    <property type="protein sequence ID" value="TCD10511.1"/>
    <property type="molecule type" value="Genomic_DNA"/>
</dbReference>
<organism evidence="2 3">
    <name type="scientific">Pedobacter frigidisoli</name>
    <dbReference type="NCBI Taxonomy" id="2530455"/>
    <lineage>
        <taxon>Bacteria</taxon>
        <taxon>Pseudomonadati</taxon>
        <taxon>Bacteroidota</taxon>
        <taxon>Sphingobacteriia</taxon>
        <taxon>Sphingobacteriales</taxon>
        <taxon>Sphingobacteriaceae</taxon>
        <taxon>Pedobacter</taxon>
    </lineage>
</organism>
<protein>
    <submittedName>
        <fullName evidence="2">Uncharacterized protein</fullName>
    </submittedName>
</protein>
<keyword evidence="1" id="KW-0472">Membrane</keyword>
<feature type="transmembrane region" description="Helical" evidence="1">
    <location>
        <begin position="31"/>
        <end position="48"/>
    </location>
</feature>
<feature type="transmembrane region" description="Helical" evidence="1">
    <location>
        <begin position="220"/>
        <end position="238"/>
    </location>
</feature>
<evidence type="ECO:0000313" key="3">
    <source>
        <dbReference type="Proteomes" id="UP000291485"/>
    </source>
</evidence>
<feature type="transmembrane region" description="Helical" evidence="1">
    <location>
        <begin position="7"/>
        <end position="25"/>
    </location>
</feature>
<keyword evidence="1" id="KW-0812">Transmembrane</keyword>
<dbReference type="RefSeq" id="WP_131557933.1">
    <property type="nucleotide sequence ID" value="NZ_SJSN01000006.1"/>
</dbReference>
<dbReference type="Proteomes" id="UP000291485">
    <property type="component" value="Unassembled WGS sequence"/>
</dbReference>